<sequence length="79" mass="8106">MAMTIKNGVSAGEIMGVTWVKAQASVGAGECIEVAGLPEGGVAVRNSRDPEGPALIFTKAELKAFLEGAKGSEFDRLAV</sequence>
<name>A0A100Y7F0_9ACTN</name>
<dbReference type="AlphaFoldDB" id="A0A100Y7F0"/>
<dbReference type="Proteomes" id="UP000054011">
    <property type="component" value="Unassembled WGS sequence"/>
</dbReference>
<accession>A0A100Y7F0</accession>
<proteinExistence type="predicted"/>
<comment type="caution">
    <text evidence="2">The sequence shown here is derived from an EMBL/GenBank/DDBJ whole genome shotgun (WGS) entry which is preliminary data.</text>
</comment>
<reference evidence="2 3" key="1">
    <citation type="submission" date="2015-11" db="EMBL/GenBank/DDBJ databases">
        <title>Genome-wide analysis reveals the secondary metabolome in Streptomyces kanasensis ZX01.</title>
        <authorList>
            <person name="Zhang G."/>
            <person name="Han L."/>
            <person name="Feng J."/>
            <person name="Zhang X."/>
        </authorList>
    </citation>
    <scope>NUCLEOTIDE SEQUENCE [LARGE SCALE GENOMIC DNA]</scope>
    <source>
        <strain evidence="2 3">ZX01</strain>
    </source>
</reference>
<dbReference type="EMBL" id="LNSV01000017">
    <property type="protein sequence ID" value="KUH39055.1"/>
    <property type="molecule type" value="Genomic_DNA"/>
</dbReference>
<gene>
    <name evidence="2" type="ORF">ATE80_09605</name>
</gene>
<keyword evidence="3" id="KW-1185">Reference proteome</keyword>
<dbReference type="InterPro" id="IPR007278">
    <property type="entry name" value="DUF397"/>
</dbReference>
<feature type="domain" description="DUF397" evidence="1">
    <location>
        <begin position="18"/>
        <end position="70"/>
    </location>
</feature>
<evidence type="ECO:0000259" key="1">
    <source>
        <dbReference type="Pfam" id="PF04149"/>
    </source>
</evidence>
<evidence type="ECO:0000313" key="2">
    <source>
        <dbReference type="EMBL" id="KUH39055.1"/>
    </source>
</evidence>
<dbReference type="RefSeq" id="WP_058941736.1">
    <property type="nucleotide sequence ID" value="NZ_LNSV01000017.1"/>
</dbReference>
<dbReference type="Pfam" id="PF04149">
    <property type="entry name" value="DUF397"/>
    <property type="match status" value="1"/>
</dbReference>
<organism evidence="2 3">
    <name type="scientific">Streptomyces kanasensis</name>
    <dbReference type="NCBI Taxonomy" id="936756"/>
    <lineage>
        <taxon>Bacteria</taxon>
        <taxon>Bacillati</taxon>
        <taxon>Actinomycetota</taxon>
        <taxon>Actinomycetes</taxon>
        <taxon>Kitasatosporales</taxon>
        <taxon>Streptomycetaceae</taxon>
        <taxon>Streptomyces</taxon>
    </lineage>
</organism>
<dbReference type="STRING" id="936756.ATE80_09605"/>
<protein>
    <recommendedName>
        <fullName evidence="1">DUF397 domain-containing protein</fullName>
    </recommendedName>
</protein>
<evidence type="ECO:0000313" key="3">
    <source>
        <dbReference type="Proteomes" id="UP000054011"/>
    </source>
</evidence>